<reference evidence="2" key="1">
    <citation type="submission" date="2021-06" db="EMBL/GenBank/DDBJ databases">
        <title>Comparative genomics, transcriptomics and evolutionary studies reveal genomic signatures of adaptation to plant cell wall in hemibiotrophic fungi.</title>
        <authorList>
            <consortium name="DOE Joint Genome Institute"/>
            <person name="Baroncelli R."/>
            <person name="Diaz J.F."/>
            <person name="Benocci T."/>
            <person name="Peng M."/>
            <person name="Battaglia E."/>
            <person name="Haridas S."/>
            <person name="Andreopoulos W."/>
            <person name="Labutti K."/>
            <person name="Pangilinan J."/>
            <person name="Floch G.L."/>
            <person name="Makela M.R."/>
            <person name="Henrissat B."/>
            <person name="Grigoriev I.V."/>
            <person name="Crouch J.A."/>
            <person name="De Vries R.P."/>
            <person name="Sukno S.A."/>
            <person name="Thon M.R."/>
        </authorList>
    </citation>
    <scope>NUCLEOTIDE SEQUENCE</scope>
    <source>
        <strain evidence="2">CBS 125086</strain>
    </source>
</reference>
<feature type="transmembrane region" description="Helical" evidence="1">
    <location>
        <begin position="48"/>
        <end position="67"/>
    </location>
</feature>
<evidence type="ECO:0000313" key="2">
    <source>
        <dbReference type="EMBL" id="KAK1598195.1"/>
    </source>
</evidence>
<keyword evidence="3" id="KW-1185">Reference proteome</keyword>
<name>A0AAD8Q9F2_9PEZI</name>
<accession>A0AAD8Q9F2</accession>
<gene>
    <name evidence="2" type="ORF">LY79DRAFT_538474</name>
</gene>
<organism evidence="2 3">
    <name type="scientific">Colletotrichum navitas</name>
    <dbReference type="NCBI Taxonomy" id="681940"/>
    <lineage>
        <taxon>Eukaryota</taxon>
        <taxon>Fungi</taxon>
        <taxon>Dikarya</taxon>
        <taxon>Ascomycota</taxon>
        <taxon>Pezizomycotina</taxon>
        <taxon>Sordariomycetes</taxon>
        <taxon>Hypocreomycetidae</taxon>
        <taxon>Glomerellales</taxon>
        <taxon>Glomerellaceae</taxon>
        <taxon>Colletotrichum</taxon>
        <taxon>Colletotrichum graminicola species complex</taxon>
    </lineage>
</organism>
<evidence type="ECO:0000313" key="3">
    <source>
        <dbReference type="Proteomes" id="UP001230504"/>
    </source>
</evidence>
<keyword evidence="1" id="KW-1133">Transmembrane helix</keyword>
<dbReference type="GeneID" id="85440983"/>
<keyword evidence="1" id="KW-0812">Transmembrane</keyword>
<dbReference type="Proteomes" id="UP001230504">
    <property type="component" value="Unassembled WGS sequence"/>
</dbReference>
<dbReference type="RefSeq" id="XP_060418900.1">
    <property type="nucleotide sequence ID" value="XM_060556743.1"/>
</dbReference>
<dbReference type="AlphaFoldDB" id="A0AAD8Q9F2"/>
<comment type="caution">
    <text evidence="2">The sequence shown here is derived from an EMBL/GenBank/DDBJ whole genome shotgun (WGS) entry which is preliminary data.</text>
</comment>
<keyword evidence="1" id="KW-0472">Membrane</keyword>
<evidence type="ECO:0000256" key="1">
    <source>
        <dbReference type="SAM" id="Phobius"/>
    </source>
</evidence>
<feature type="transmembrane region" description="Helical" evidence="1">
    <location>
        <begin position="20"/>
        <end position="36"/>
    </location>
</feature>
<proteinExistence type="predicted"/>
<dbReference type="EMBL" id="JAHLJV010000005">
    <property type="protein sequence ID" value="KAK1598195.1"/>
    <property type="molecule type" value="Genomic_DNA"/>
</dbReference>
<protein>
    <submittedName>
        <fullName evidence="2">Uncharacterized protein</fullName>
    </submittedName>
</protein>
<sequence length="70" mass="7789">MTNRWDLPTFDYLQTFKHSILFLGCYVYLLVVGFLGPSCDSLEESPVAGLAAVMVICRVGARCRLVATIF</sequence>